<comment type="caution">
    <text evidence="1">The sequence shown here is derived from an EMBL/GenBank/DDBJ whole genome shotgun (WGS) entry which is preliminary data.</text>
</comment>
<evidence type="ECO:0000313" key="2">
    <source>
        <dbReference type="Proteomes" id="UP001153365"/>
    </source>
</evidence>
<proteinExistence type="predicted"/>
<gene>
    <name evidence="1" type="ORF">PPACK8108_LOCUS507</name>
</gene>
<keyword evidence="2" id="KW-1185">Reference proteome</keyword>
<dbReference type="Proteomes" id="UP001153365">
    <property type="component" value="Unassembled WGS sequence"/>
</dbReference>
<organism evidence="1 2">
    <name type="scientific">Phakopsora pachyrhizi</name>
    <name type="common">Asian soybean rust disease fungus</name>
    <dbReference type="NCBI Taxonomy" id="170000"/>
    <lineage>
        <taxon>Eukaryota</taxon>
        <taxon>Fungi</taxon>
        <taxon>Dikarya</taxon>
        <taxon>Basidiomycota</taxon>
        <taxon>Pucciniomycotina</taxon>
        <taxon>Pucciniomycetes</taxon>
        <taxon>Pucciniales</taxon>
        <taxon>Phakopsoraceae</taxon>
        <taxon>Phakopsora</taxon>
    </lineage>
</organism>
<reference evidence="1" key="1">
    <citation type="submission" date="2022-06" db="EMBL/GenBank/DDBJ databases">
        <authorList>
            <consortium name="SYNGENTA / RWTH Aachen University"/>
        </authorList>
    </citation>
    <scope>NUCLEOTIDE SEQUENCE</scope>
</reference>
<dbReference type="AlphaFoldDB" id="A0AAV0AE72"/>
<name>A0AAV0AE72_PHAPC</name>
<dbReference type="EMBL" id="CALTRL010000068">
    <property type="protein sequence ID" value="CAH7666172.1"/>
    <property type="molecule type" value="Genomic_DNA"/>
</dbReference>
<accession>A0AAV0AE72</accession>
<protein>
    <submittedName>
        <fullName evidence="1">Uncharacterized protein</fullName>
    </submittedName>
</protein>
<sequence length="70" mass="7494">MRRATVYNCQSLWVSSMAQQICSAGKRQVSSAPCSPPTSLLGLRKHIAFCSPEGEAGGEHQTAPNNCKQS</sequence>
<evidence type="ECO:0000313" key="1">
    <source>
        <dbReference type="EMBL" id="CAH7666172.1"/>
    </source>
</evidence>